<name>A0A151HY72_9HYME</name>
<feature type="domain" description="PPIase FKBP-type" evidence="7">
    <location>
        <begin position="340"/>
        <end position="429"/>
    </location>
</feature>
<keyword evidence="4 5" id="KW-0413">Isomerase</keyword>
<dbReference type="Pfam" id="PF17800">
    <property type="entry name" value="NPL"/>
    <property type="match status" value="1"/>
</dbReference>
<dbReference type="Proteomes" id="UP000078540">
    <property type="component" value="Unassembled WGS sequence"/>
</dbReference>
<evidence type="ECO:0000256" key="6">
    <source>
        <dbReference type="SAM" id="MobiDB-lite"/>
    </source>
</evidence>
<feature type="compositionally biased region" description="Basic and acidic residues" evidence="6">
    <location>
        <begin position="261"/>
        <end position="317"/>
    </location>
</feature>
<dbReference type="PANTHER" id="PTHR43811:SF19">
    <property type="entry name" value="39 KDA FK506-BINDING NUCLEAR PROTEIN"/>
    <property type="match status" value="1"/>
</dbReference>
<dbReference type="GO" id="GO:0005730">
    <property type="term" value="C:nucleolus"/>
    <property type="evidence" value="ECO:0007669"/>
    <property type="project" value="TreeGrafter"/>
</dbReference>
<dbReference type="InterPro" id="IPR001179">
    <property type="entry name" value="PPIase_FKBP_dom"/>
</dbReference>
<dbReference type="GO" id="GO:0000785">
    <property type="term" value="C:chromatin"/>
    <property type="evidence" value="ECO:0007669"/>
    <property type="project" value="TreeGrafter"/>
</dbReference>
<dbReference type="InterPro" id="IPR046357">
    <property type="entry name" value="PPIase_dom_sf"/>
</dbReference>
<reference evidence="8 9" key="1">
    <citation type="submission" date="2015-09" db="EMBL/GenBank/DDBJ databases">
        <title>Atta colombica WGS genome.</title>
        <authorList>
            <person name="Nygaard S."/>
            <person name="Hu H."/>
            <person name="Boomsma J."/>
            <person name="Zhang G."/>
        </authorList>
    </citation>
    <scope>NUCLEOTIDE SEQUENCE [LARGE SCALE GENOMIC DNA]</scope>
    <source>
        <strain evidence="8">Treedump-2</strain>
        <tissue evidence="8">Whole body</tissue>
    </source>
</reference>
<dbReference type="PANTHER" id="PTHR43811">
    <property type="entry name" value="FKBP-TYPE PEPTIDYL-PROLYL CIS-TRANS ISOMERASE FKPA"/>
    <property type="match status" value="1"/>
</dbReference>
<dbReference type="EMBL" id="KQ976730">
    <property type="protein sequence ID" value="KYM76449.1"/>
    <property type="molecule type" value="Genomic_DNA"/>
</dbReference>
<dbReference type="PROSITE" id="PS50059">
    <property type="entry name" value="FKBP_PPIASE"/>
    <property type="match status" value="1"/>
</dbReference>
<dbReference type="STRING" id="520822.A0A151HY72"/>
<dbReference type="Gene3D" id="2.60.120.340">
    <property type="entry name" value="Nucleoplasmin core domain"/>
    <property type="match status" value="1"/>
</dbReference>
<sequence>MASLDITYASKTQLLNSFVKSRDGIPETHLFIYIANYSLRMRVVYVAETRFLLCTLHKDKPWQVQLNVLVQKETVVTLSCNGGSYVHLTGHYRIDSEKAPFNPNWITTLSWHILDEKINELKNKGTCLEELTEYLNKYTTIKIEEKWIVSPYSIKKKQIQENRIPLQVLNLKRKNFMKDNNRTEETKRVRSLLHCNENINFNNVPSENSSEIPSEESSESSSENFSDISFEDSSMKSNDNDEENDKENKSSIYHLRLKNRQKNESKNKNKNDVQKRRKEESEKQEIKEKQQKAKVTEAKSKEKDPDKTKKNSKQQDVRIIKSGMKVQELRPGTGKIAEMGKYVTIYYVAYVKTGLMLEEFDRFEKLGFRFKLGAGFVIKGLDIGVLGMKIDEKRRLVIPSNMAYGDESYGLKVPPNSTVVYDVELKKVE</sequence>
<keyword evidence="9" id="KW-1185">Reference proteome</keyword>
<dbReference type="AlphaFoldDB" id="A0A151HY72"/>
<dbReference type="EC" id="5.2.1.8" evidence="2 5"/>
<gene>
    <name evidence="8" type="ORF">ALC53_13164</name>
</gene>
<comment type="catalytic activity">
    <reaction evidence="1 5">
        <text>[protein]-peptidylproline (omega=180) = [protein]-peptidylproline (omega=0)</text>
        <dbReference type="Rhea" id="RHEA:16237"/>
        <dbReference type="Rhea" id="RHEA-COMP:10747"/>
        <dbReference type="Rhea" id="RHEA-COMP:10748"/>
        <dbReference type="ChEBI" id="CHEBI:83833"/>
        <dbReference type="ChEBI" id="CHEBI:83834"/>
        <dbReference type="EC" id="5.2.1.8"/>
    </reaction>
</comment>
<keyword evidence="3 5" id="KW-0697">Rotamase</keyword>
<evidence type="ECO:0000259" key="7">
    <source>
        <dbReference type="PROSITE" id="PS50059"/>
    </source>
</evidence>
<evidence type="ECO:0000313" key="9">
    <source>
        <dbReference type="Proteomes" id="UP000078540"/>
    </source>
</evidence>
<proteinExistence type="predicted"/>
<organism evidence="8 9">
    <name type="scientific">Atta colombica</name>
    <dbReference type="NCBI Taxonomy" id="520822"/>
    <lineage>
        <taxon>Eukaryota</taxon>
        <taxon>Metazoa</taxon>
        <taxon>Ecdysozoa</taxon>
        <taxon>Arthropoda</taxon>
        <taxon>Hexapoda</taxon>
        <taxon>Insecta</taxon>
        <taxon>Pterygota</taxon>
        <taxon>Neoptera</taxon>
        <taxon>Endopterygota</taxon>
        <taxon>Hymenoptera</taxon>
        <taxon>Apocrita</taxon>
        <taxon>Aculeata</taxon>
        <taxon>Formicoidea</taxon>
        <taxon>Formicidae</taxon>
        <taxon>Myrmicinae</taxon>
        <taxon>Atta</taxon>
    </lineage>
</organism>
<dbReference type="SUPFAM" id="SSF54534">
    <property type="entry name" value="FKBP-like"/>
    <property type="match status" value="1"/>
</dbReference>
<feature type="region of interest" description="Disordered" evidence="6">
    <location>
        <begin position="199"/>
        <end position="317"/>
    </location>
</feature>
<dbReference type="GO" id="GO:0003755">
    <property type="term" value="F:peptidyl-prolyl cis-trans isomerase activity"/>
    <property type="evidence" value="ECO:0007669"/>
    <property type="project" value="UniProtKB-KW"/>
</dbReference>
<evidence type="ECO:0000313" key="8">
    <source>
        <dbReference type="EMBL" id="KYM76449.1"/>
    </source>
</evidence>
<evidence type="ECO:0000256" key="2">
    <source>
        <dbReference type="ARBA" id="ARBA00013194"/>
    </source>
</evidence>
<accession>A0A151HY72</accession>
<evidence type="ECO:0000256" key="4">
    <source>
        <dbReference type="ARBA" id="ARBA00023235"/>
    </source>
</evidence>
<protein>
    <recommendedName>
        <fullName evidence="2 5">peptidylprolyl isomerase</fullName>
        <ecNumber evidence="2 5">5.2.1.8</ecNumber>
    </recommendedName>
</protein>
<feature type="compositionally biased region" description="Low complexity" evidence="6">
    <location>
        <begin position="219"/>
        <end position="237"/>
    </location>
</feature>
<dbReference type="InterPro" id="IPR041232">
    <property type="entry name" value="NPL"/>
</dbReference>
<evidence type="ECO:0000256" key="3">
    <source>
        <dbReference type="ARBA" id="ARBA00023110"/>
    </source>
</evidence>
<evidence type="ECO:0000256" key="1">
    <source>
        <dbReference type="ARBA" id="ARBA00000971"/>
    </source>
</evidence>
<dbReference type="Gene3D" id="3.10.50.40">
    <property type="match status" value="1"/>
</dbReference>
<evidence type="ECO:0000256" key="5">
    <source>
        <dbReference type="PROSITE-ProRule" id="PRU00277"/>
    </source>
</evidence>
<dbReference type="Pfam" id="PF00254">
    <property type="entry name" value="FKBP_C"/>
    <property type="match status" value="1"/>
</dbReference>